<reference evidence="1" key="1">
    <citation type="journal article" date="2014" name="Front. Microbiol.">
        <title>High frequency of phylogenetically diverse reductive dehalogenase-homologous genes in deep subseafloor sedimentary metagenomes.</title>
        <authorList>
            <person name="Kawai M."/>
            <person name="Futagami T."/>
            <person name="Toyoda A."/>
            <person name="Takaki Y."/>
            <person name="Nishi S."/>
            <person name="Hori S."/>
            <person name="Arai W."/>
            <person name="Tsubouchi T."/>
            <person name="Morono Y."/>
            <person name="Uchiyama I."/>
            <person name="Ito T."/>
            <person name="Fujiyama A."/>
            <person name="Inagaki F."/>
            <person name="Takami H."/>
        </authorList>
    </citation>
    <scope>NUCLEOTIDE SEQUENCE</scope>
    <source>
        <strain evidence="1">Expedition CK06-06</strain>
    </source>
</reference>
<comment type="caution">
    <text evidence="1">The sequence shown here is derived from an EMBL/GenBank/DDBJ whole genome shotgun (WGS) entry which is preliminary data.</text>
</comment>
<dbReference type="InterPro" id="IPR011032">
    <property type="entry name" value="GroES-like_sf"/>
</dbReference>
<name>X1C9E0_9ZZZZ</name>
<protein>
    <submittedName>
        <fullName evidence="1">Uncharacterized protein</fullName>
    </submittedName>
</protein>
<dbReference type="SUPFAM" id="SSF50129">
    <property type="entry name" value="GroES-like"/>
    <property type="match status" value="1"/>
</dbReference>
<dbReference type="EMBL" id="BART01027434">
    <property type="protein sequence ID" value="GAG92998.1"/>
    <property type="molecule type" value="Genomic_DNA"/>
</dbReference>
<organism evidence="1">
    <name type="scientific">marine sediment metagenome</name>
    <dbReference type="NCBI Taxonomy" id="412755"/>
    <lineage>
        <taxon>unclassified sequences</taxon>
        <taxon>metagenomes</taxon>
        <taxon>ecological metagenomes</taxon>
    </lineage>
</organism>
<dbReference type="AlphaFoldDB" id="X1C9E0"/>
<proteinExistence type="predicted"/>
<dbReference type="EMBL" id="BARU01022180">
    <property type="protein sequence ID" value="GAH53837.1"/>
    <property type="molecule type" value="Genomic_DNA"/>
</dbReference>
<gene>
    <name evidence="1" type="ORF">S01H4_48642</name>
    <name evidence="2" type="ORF">S03H2_36171</name>
</gene>
<feature type="non-terminal residue" evidence="1">
    <location>
        <position position="49"/>
    </location>
</feature>
<evidence type="ECO:0000313" key="2">
    <source>
        <dbReference type="EMBL" id="GAH53837.1"/>
    </source>
</evidence>
<dbReference type="Gene3D" id="3.90.180.10">
    <property type="entry name" value="Medium-chain alcohol dehydrogenases, catalytic domain"/>
    <property type="match status" value="1"/>
</dbReference>
<sequence length="49" mass="5570">MSKNPTVVFVQPREVVIEEREIPSPQLNELLIKTEYTLISTGTELTIVN</sequence>
<accession>X1C9E0</accession>
<evidence type="ECO:0000313" key="1">
    <source>
        <dbReference type="EMBL" id="GAG92998.1"/>
    </source>
</evidence>